<reference evidence="2 3" key="1">
    <citation type="journal article" date="2024" name="Nat. Commun.">
        <title>Phylogenomics reveals the evolutionary origins of lichenization in chlorophyte algae.</title>
        <authorList>
            <person name="Puginier C."/>
            <person name="Libourel C."/>
            <person name="Otte J."/>
            <person name="Skaloud P."/>
            <person name="Haon M."/>
            <person name="Grisel S."/>
            <person name="Petersen M."/>
            <person name="Berrin J.G."/>
            <person name="Delaux P.M."/>
            <person name="Dal Grande F."/>
            <person name="Keller J."/>
        </authorList>
    </citation>
    <scope>NUCLEOTIDE SEQUENCE [LARGE SCALE GENOMIC DNA]</scope>
    <source>
        <strain evidence="2 3">SAG 2036</strain>
    </source>
</reference>
<proteinExistence type="predicted"/>
<dbReference type="EMBL" id="JALJOQ010000022">
    <property type="protein sequence ID" value="KAK9808535.1"/>
    <property type="molecule type" value="Genomic_DNA"/>
</dbReference>
<sequence>MSSGRELAVTGPSGQSNALVTQSVKAERRLAHSIESIRAEIGELVISMRTEPERQEENTKQLQILMGRLKEVDEKQTELHKDIDTQRSELEKIRAKHVKEMKNEKAKQAKPVLMAELRALGQLRLTPEDEAARQEQAQKPKAIVASGGLTGFRVASDLFKMDYGHEGDEDPDAWRASKAKK</sequence>
<dbReference type="Proteomes" id="UP001465755">
    <property type="component" value="Unassembled WGS sequence"/>
</dbReference>
<evidence type="ECO:0000313" key="3">
    <source>
        <dbReference type="Proteomes" id="UP001465755"/>
    </source>
</evidence>
<gene>
    <name evidence="2" type="ORF">WJX73_005707</name>
</gene>
<feature type="region of interest" description="Disordered" evidence="1">
    <location>
        <begin position="1"/>
        <end position="20"/>
    </location>
</feature>
<dbReference type="AlphaFoldDB" id="A0AAW1PJB7"/>
<accession>A0AAW1PJB7</accession>
<evidence type="ECO:0000313" key="2">
    <source>
        <dbReference type="EMBL" id="KAK9808535.1"/>
    </source>
</evidence>
<organism evidence="2 3">
    <name type="scientific">Symbiochloris irregularis</name>
    <dbReference type="NCBI Taxonomy" id="706552"/>
    <lineage>
        <taxon>Eukaryota</taxon>
        <taxon>Viridiplantae</taxon>
        <taxon>Chlorophyta</taxon>
        <taxon>core chlorophytes</taxon>
        <taxon>Trebouxiophyceae</taxon>
        <taxon>Trebouxiales</taxon>
        <taxon>Trebouxiaceae</taxon>
        <taxon>Symbiochloris</taxon>
    </lineage>
</organism>
<protein>
    <submittedName>
        <fullName evidence="2">Uncharacterized protein</fullName>
    </submittedName>
</protein>
<keyword evidence="3" id="KW-1185">Reference proteome</keyword>
<comment type="caution">
    <text evidence="2">The sequence shown here is derived from an EMBL/GenBank/DDBJ whole genome shotgun (WGS) entry which is preliminary data.</text>
</comment>
<evidence type="ECO:0000256" key="1">
    <source>
        <dbReference type="SAM" id="MobiDB-lite"/>
    </source>
</evidence>
<name>A0AAW1PJB7_9CHLO</name>